<dbReference type="InterPro" id="IPR015797">
    <property type="entry name" value="NUDIX_hydrolase-like_dom_sf"/>
</dbReference>
<feature type="domain" description="Nudix hydrolase" evidence="1">
    <location>
        <begin position="8"/>
        <end position="142"/>
    </location>
</feature>
<dbReference type="InterPro" id="IPR031314">
    <property type="entry name" value="DNK_dom"/>
</dbReference>
<dbReference type="SUPFAM" id="SSF52540">
    <property type="entry name" value="P-loop containing nucleoside triphosphate hydrolases"/>
    <property type="match status" value="2"/>
</dbReference>
<dbReference type="PROSITE" id="PS51462">
    <property type="entry name" value="NUDIX"/>
    <property type="match status" value="1"/>
</dbReference>
<dbReference type="InterPro" id="IPR050566">
    <property type="entry name" value="Deoxyribonucleoside_kinase"/>
</dbReference>
<dbReference type="CDD" id="cd02883">
    <property type="entry name" value="NUDIX_Hydrolase"/>
    <property type="match status" value="1"/>
</dbReference>
<comment type="caution">
    <text evidence="2">The sequence shown here is derived from an EMBL/GenBank/DDBJ whole genome shotgun (WGS) entry which is preliminary data.</text>
</comment>
<proteinExistence type="predicted"/>
<accession>A0A397IMX0</accession>
<organism evidence="2 3">
    <name type="scientific">Diversispora epigaea</name>
    <dbReference type="NCBI Taxonomy" id="1348612"/>
    <lineage>
        <taxon>Eukaryota</taxon>
        <taxon>Fungi</taxon>
        <taxon>Fungi incertae sedis</taxon>
        <taxon>Mucoromycota</taxon>
        <taxon>Glomeromycotina</taxon>
        <taxon>Glomeromycetes</taxon>
        <taxon>Diversisporales</taxon>
        <taxon>Diversisporaceae</taxon>
        <taxon>Diversispora</taxon>
    </lineage>
</organism>
<dbReference type="InterPro" id="IPR000086">
    <property type="entry name" value="NUDIX_hydrolase_dom"/>
</dbReference>
<dbReference type="EMBL" id="PQFF01000174">
    <property type="protein sequence ID" value="RHZ77245.1"/>
    <property type="molecule type" value="Genomic_DNA"/>
</dbReference>
<name>A0A397IMX0_9GLOM</name>
<evidence type="ECO:0000313" key="3">
    <source>
        <dbReference type="Proteomes" id="UP000266861"/>
    </source>
</evidence>
<dbReference type="PANTHER" id="PTHR10513">
    <property type="entry name" value="DEOXYNUCLEOSIDE KINASE"/>
    <property type="match status" value="1"/>
</dbReference>
<evidence type="ECO:0000313" key="2">
    <source>
        <dbReference type="EMBL" id="RHZ77245.1"/>
    </source>
</evidence>
<dbReference type="Gene3D" id="3.40.50.300">
    <property type="entry name" value="P-loop containing nucleotide triphosphate hydrolases"/>
    <property type="match status" value="2"/>
</dbReference>
<gene>
    <name evidence="2" type="ORF">Glove_184g4</name>
</gene>
<dbReference type="Pfam" id="PF01712">
    <property type="entry name" value="dNK"/>
    <property type="match status" value="1"/>
</dbReference>
<reference evidence="2 3" key="1">
    <citation type="submission" date="2018-08" db="EMBL/GenBank/DDBJ databases">
        <title>Genome and evolution of the arbuscular mycorrhizal fungus Diversispora epigaea (formerly Glomus versiforme) and its bacterial endosymbionts.</title>
        <authorList>
            <person name="Sun X."/>
            <person name="Fei Z."/>
            <person name="Harrison M."/>
        </authorList>
    </citation>
    <scope>NUCLEOTIDE SEQUENCE [LARGE SCALE GENOMIC DNA]</scope>
    <source>
        <strain evidence="2 3">IT104</strain>
    </source>
</reference>
<keyword evidence="3" id="KW-1185">Reference proteome</keyword>
<dbReference type="InterPro" id="IPR011646">
    <property type="entry name" value="KAP_P-loop"/>
</dbReference>
<dbReference type="PANTHER" id="PTHR10513:SF35">
    <property type="entry name" value="DEOXYADENOSINE KINASE"/>
    <property type="match status" value="1"/>
</dbReference>
<dbReference type="Gene3D" id="3.90.79.10">
    <property type="entry name" value="Nucleoside Triphosphate Pyrophosphohydrolase"/>
    <property type="match status" value="1"/>
</dbReference>
<dbReference type="Proteomes" id="UP000266861">
    <property type="component" value="Unassembled WGS sequence"/>
</dbReference>
<dbReference type="Pfam" id="PF07693">
    <property type="entry name" value="KAP_NTPase"/>
    <property type="match status" value="1"/>
</dbReference>
<dbReference type="OrthoDB" id="17400at2759"/>
<protein>
    <recommendedName>
        <fullName evidence="1">Nudix hydrolase domain-containing protein</fullName>
    </recommendedName>
</protein>
<dbReference type="GO" id="GO:0005737">
    <property type="term" value="C:cytoplasm"/>
    <property type="evidence" value="ECO:0007669"/>
    <property type="project" value="TreeGrafter"/>
</dbReference>
<dbReference type="InterPro" id="IPR027417">
    <property type="entry name" value="P-loop_NTPase"/>
</dbReference>
<dbReference type="GO" id="GO:0019136">
    <property type="term" value="F:deoxynucleoside kinase activity"/>
    <property type="evidence" value="ECO:0007669"/>
    <property type="project" value="TreeGrafter"/>
</dbReference>
<sequence length="457" mass="55014">MSTLNKIKIIEYTTTVLYDRKTKKIWVSKRTNPDKEFYEHWQSPGGHVEESDISAKWAARREVFEETGIYLRLEELNYWRTQHYYKEDQWRIVHCYKAEIKGMPNLTEPQEMTHWELKKSKEILKGLMIDSLKDIIRNPKENETKIIIIEGSCGAGKSTLAKRCKEYYKKQGLLTTLIDESFITQDPEQKLKKYAENLEKYRKNELTKEQMELLAIEWEKEIRDKWINPKENETKIIIIEGSCGAGKSTLAKKCKEYYKKQGLLTTLIDESFITQDPEQKLKKYAENLEKYRKNELTKEQMELLAIEWEKEIRDKWMSQIYFQVTNNLTGMKPDIIIMDRNLWSTIIFMKNMIKEGFFTEENLIKITENYKYWRFFTREALVIWWNTPTEEIIKRLIKRNRGGEGDLEYFRNLIETYKEYMPEIYQNIKVINRETLVTIEELDELLPEILNEKRIRN</sequence>
<dbReference type="Pfam" id="PF00293">
    <property type="entry name" value="NUDIX"/>
    <property type="match status" value="1"/>
</dbReference>
<dbReference type="AlphaFoldDB" id="A0A397IMX0"/>
<dbReference type="SUPFAM" id="SSF55811">
    <property type="entry name" value="Nudix"/>
    <property type="match status" value="1"/>
</dbReference>
<evidence type="ECO:0000259" key="1">
    <source>
        <dbReference type="PROSITE" id="PS51462"/>
    </source>
</evidence>